<keyword evidence="14" id="KW-0862">Zinc</keyword>
<feature type="chain" id="PRO_5042474541" description="Carboxypeptidase Q" evidence="22">
    <location>
        <begin position="25"/>
        <end position="485"/>
    </location>
</feature>
<feature type="domain" description="Peptidase M28" evidence="23">
    <location>
        <begin position="275"/>
        <end position="461"/>
    </location>
</feature>
<keyword evidence="10" id="KW-0479">Metal-binding</keyword>
<evidence type="ECO:0000256" key="1">
    <source>
        <dbReference type="ARBA" id="ARBA00004240"/>
    </source>
</evidence>
<evidence type="ECO:0000313" key="24">
    <source>
        <dbReference type="Proteomes" id="UP000695007"/>
    </source>
</evidence>
<evidence type="ECO:0000256" key="3">
    <source>
        <dbReference type="ARBA" id="ARBA00004555"/>
    </source>
</evidence>
<evidence type="ECO:0000256" key="22">
    <source>
        <dbReference type="SAM" id="SignalP"/>
    </source>
</evidence>
<keyword evidence="11 22" id="KW-0732">Signal</keyword>
<keyword evidence="16" id="KW-0482">Metalloprotease</keyword>
<dbReference type="PANTHER" id="PTHR12053:SF3">
    <property type="entry name" value="CARBOXYPEPTIDASE Q"/>
    <property type="match status" value="1"/>
</dbReference>
<dbReference type="InterPro" id="IPR007484">
    <property type="entry name" value="Peptidase_M28"/>
</dbReference>
<protein>
    <recommendedName>
        <fullName evidence="6">Carboxypeptidase Q</fullName>
    </recommendedName>
    <alternativeName>
        <fullName evidence="21">Plasma glutamate carboxypeptidase</fullName>
    </alternativeName>
</protein>
<evidence type="ECO:0000256" key="5">
    <source>
        <dbReference type="ARBA" id="ARBA00010918"/>
    </source>
</evidence>
<evidence type="ECO:0000256" key="18">
    <source>
        <dbReference type="ARBA" id="ARBA00023180"/>
    </source>
</evidence>
<accession>A0AAJ6YHN2</accession>
<evidence type="ECO:0000256" key="11">
    <source>
        <dbReference type="ARBA" id="ARBA00022729"/>
    </source>
</evidence>
<dbReference type="PANTHER" id="PTHR12053">
    <property type="entry name" value="PROTEASE FAMILY M28 PLASMA GLUTAMATE CARBOXYPEPTIDASE-RELATED"/>
    <property type="match status" value="1"/>
</dbReference>
<dbReference type="GO" id="GO:0005764">
    <property type="term" value="C:lysosome"/>
    <property type="evidence" value="ECO:0007669"/>
    <property type="project" value="UniProtKB-SubCell"/>
</dbReference>
<comment type="similarity">
    <text evidence="5">Belongs to the peptidase M28 family.</text>
</comment>
<dbReference type="FunFam" id="3.50.30.30:FF:000009">
    <property type="entry name" value="Carboxypeptidase Q"/>
    <property type="match status" value="1"/>
</dbReference>
<dbReference type="Pfam" id="PF04389">
    <property type="entry name" value="Peptidase_M28"/>
    <property type="match status" value="1"/>
</dbReference>
<comment type="subunit">
    <text evidence="20">Homodimer. The monomeric form is inactive while the homodimer is active.</text>
</comment>
<dbReference type="GO" id="GO:0070573">
    <property type="term" value="F:metallodipeptidase activity"/>
    <property type="evidence" value="ECO:0007669"/>
    <property type="project" value="InterPro"/>
</dbReference>
<dbReference type="GO" id="GO:0005615">
    <property type="term" value="C:extracellular space"/>
    <property type="evidence" value="ECO:0007669"/>
    <property type="project" value="TreeGrafter"/>
</dbReference>
<evidence type="ECO:0000256" key="10">
    <source>
        <dbReference type="ARBA" id="ARBA00022723"/>
    </source>
</evidence>
<name>A0AAJ6YHN2_9HYME</name>
<evidence type="ECO:0000256" key="19">
    <source>
        <dbReference type="ARBA" id="ARBA00023228"/>
    </source>
</evidence>
<dbReference type="GO" id="GO:0043171">
    <property type="term" value="P:peptide catabolic process"/>
    <property type="evidence" value="ECO:0007669"/>
    <property type="project" value="TreeGrafter"/>
</dbReference>
<evidence type="ECO:0000256" key="16">
    <source>
        <dbReference type="ARBA" id="ARBA00023049"/>
    </source>
</evidence>
<evidence type="ECO:0000256" key="13">
    <source>
        <dbReference type="ARBA" id="ARBA00022824"/>
    </source>
</evidence>
<evidence type="ECO:0000256" key="17">
    <source>
        <dbReference type="ARBA" id="ARBA00023145"/>
    </source>
</evidence>
<evidence type="ECO:0000256" key="12">
    <source>
        <dbReference type="ARBA" id="ARBA00022801"/>
    </source>
</evidence>
<keyword evidence="7" id="KW-0964">Secreted</keyword>
<evidence type="ECO:0000256" key="2">
    <source>
        <dbReference type="ARBA" id="ARBA00004371"/>
    </source>
</evidence>
<dbReference type="RefSeq" id="XP_011498243.1">
    <property type="nucleotide sequence ID" value="XM_011499941.1"/>
</dbReference>
<keyword evidence="12" id="KW-0378">Hydrolase</keyword>
<keyword evidence="18" id="KW-0325">Glycoprotein</keyword>
<gene>
    <name evidence="25" type="primary">LOC105362481</name>
</gene>
<dbReference type="KEGG" id="csol:105362481"/>
<keyword evidence="9" id="KW-0645">Protease</keyword>
<evidence type="ECO:0000256" key="20">
    <source>
        <dbReference type="ARBA" id="ARBA00025833"/>
    </source>
</evidence>
<dbReference type="Gene3D" id="3.40.630.10">
    <property type="entry name" value="Zn peptidases"/>
    <property type="match status" value="1"/>
</dbReference>
<evidence type="ECO:0000256" key="8">
    <source>
        <dbReference type="ARBA" id="ARBA00022645"/>
    </source>
</evidence>
<dbReference type="GO" id="GO:0006508">
    <property type="term" value="P:proteolysis"/>
    <property type="evidence" value="ECO:0007669"/>
    <property type="project" value="UniProtKB-KW"/>
</dbReference>
<evidence type="ECO:0000313" key="25">
    <source>
        <dbReference type="RefSeq" id="XP_011498243.1"/>
    </source>
</evidence>
<dbReference type="GO" id="GO:0005783">
    <property type="term" value="C:endoplasmic reticulum"/>
    <property type="evidence" value="ECO:0007669"/>
    <property type="project" value="UniProtKB-SubCell"/>
</dbReference>
<dbReference type="GO" id="GO:0046872">
    <property type="term" value="F:metal ion binding"/>
    <property type="evidence" value="ECO:0007669"/>
    <property type="project" value="UniProtKB-KW"/>
</dbReference>
<keyword evidence="13" id="KW-0256">Endoplasmic reticulum</keyword>
<proteinExistence type="inferred from homology"/>
<dbReference type="CDD" id="cd03883">
    <property type="entry name" value="M28_Pgcp_like"/>
    <property type="match status" value="1"/>
</dbReference>
<keyword evidence="15" id="KW-0333">Golgi apparatus</keyword>
<evidence type="ECO:0000256" key="14">
    <source>
        <dbReference type="ARBA" id="ARBA00022833"/>
    </source>
</evidence>
<keyword evidence="19" id="KW-0458">Lysosome</keyword>
<evidence type="ECO:0000256" key="15">
    <source>
        <dbReference type="ARBA" id="ARBA00023034"/>
    </source>
</evidence>
<comment type="subcellular location">
    <subcellularLocation>
        <location evidence="1">Endoplasmic reticulum</location>
    </subcellularLocation>
    <subcellularLocation>
        <location evidence="3">Golgi apparatus</location>
    </subcellularLocation>
    <subcellularLocation>
        <location evidence="2">Lysosome</location>
    </subcellularLocation>
    <subcellularLocation>
        <location evidence="4">Secreted</location>
    </subcellularLocation>
</comment>
<evidence type="ECO:0000256" key="21">
    <source>
        <dbReference type="ARBA" id="ARBA00033328"/>
    </source>
</evidence>
<dbReference type="GO" id="GO:0004180">
    <property type="term" value="F:carboxypeptidase activity"/>
    <property type="evidence" value="ECO:0007669"/>
    <property type="project" value="UniProtKB-KW"/>
</dbReference>
<organism evidence="24 25">
    <name type="scientific">Ceratosolen solmsi marchali</name>
    <dbReference type="NCBI Taxonomy" id="326594"/>
    <lineage>
        <taxon>Eukaryota</taxon>
        <taxon>Metazoa</taxon>
        <taxon>Ecdysozoa</taxon>
        <taxon>Arthropoda</taxon>
        <taxon>Hexapoda</taxon>
        <taxon>Insecta</taxon>
        <taxon>Pterygota</taxon>
        <taxon>Neoptera</taxon>
        <taxon>Endopterygota</taxon>
        <taxon>Hymenoptera</taxon>
        <taxon>Apocrita</taxon>
        <taxon>Proctotrupomorpha</taxon>
        <taxon>Chalcidoidea</taxon>
        <taxon>Agaonidae</taxon>
        <taxon>Agaoninae</taxon>
        <taxon>Ceratosolen</taxon>
    </lineage>
</organism>
<keyword evidence="17" id="KW-0865">Zymogen</keyword>
<dbReference type="InterPro" id="IPR039866">
    <property type="entry name" value="CPQ"/>
</dbReference>
<evidence type="ECO:0000256" key="9">
    <source>
        <dbReference type="ARBA" id="ARBA00022670"/>
    </source>
</evidence>
<evidence type="ECO:0000259" key="23">
    <source>
        <dbReference type="Pfam" id="PF04389"/>
    </source>
</evidence>
<evidence type="ECO:0000256" key="6">
    <source>
        <dbReference type="ARBA" id="ARBA00014116"/>
    </source>
</evidence>
<dbReference type="AlphaFoldDB" id="A0AAJ6YHN2"/>
<dbReference type="SUPFAM" id="SSF53187">
    <property type="entry name" value="Zn-dependent exopeptidases"/>
    <property type="match status" value="1"/>
</dbReference>
<keyword evidence="24" id="KW-1185">Reference proteome</keyword>
<sequence length="485" mass="54314">MQKRVFQKYLILCLTFLCLSDLSALKSKNKNKSKCVLPRNLAREIDSYKPILKDIKNMTTNGFFHGLTFNELATFVNKFSSRISGSKTLERSIDYMLEKSKNMSFDNVHGEEVMVPRWIRGKESVKLLKPLVKNIPMLGLGYSVGTPQKGITAKAVVVRSFSDLILRANEIPGRIVVFNQEYVNYNETVKYRSQGAIEAAKFGAVAVLIRSITPSLEYIPHTGMMDYNVNVTKIPAACITVSDAQYLNKLADEDKEIIINLKMNAKTYPNVKSRNVIAEITGLIKPENVVVISGHIDNWDVGQGAMDDGGGAFISWSALALLKYLGLKPKRTIRTILWTAEEFGLIGSSHYINIHKLKEPNLQFVMESDAGTFTPLGLQVSGTNLVKCIIERIFSLLKPEVNFEINDKAEGPDIDSWINSGVPGASLWNANEKYFWYHHTKADTIDLENPEDLDKGTALFASVAYVLADINIDLPRNKLVIKERI</sequence>
<dbReference type="FunFam" id="3.40.630.10:FF:000036">
    <property type="entry name" value="Carboxypeptidase Q"/>
    <property type="match status" value="1"/>
</dbReference>
<evidence type="ECO:0000256" key="7">
    <source>
        <dbReference type="ARBA" id="ARBA00022525"/>
    </source>
</evidence>
<reference evidence="25" key="1">
    <citation type="submission" date="2025-08" db="UniProtKB">
        <authorList>
            <consortium name="RefSeq"/>
        </authorList>
    </citation>
    <scope>IDENTIFICATION</scope>
</reference>
<keyword evidence="8" id="KW-0121">Carboxypeptidase</keyword>
<evidence type="ECO:0000256" key="4">
    <source>
        <dbReference type="ARBA" id="ARBA00004613"/>
    </source>
</evidence>
<dbReference type="Proteomes" id="UP000695007">
    <property type="component" value="Unplaced"/>
</dbReference>
<dbReference type="Gene3D" id="3.50.30.30">
    <property type="match status" value="1"/>
</dbReference>
<dbReference type="GO" id="GO:0005794">
    <property type="term" value="C:Golgi apparatus"/>
    <property type="evidence" value="ECO:0007669"/>
    <property type="project" value="UniProtKB-SubCell"/>
</dbReference>
<feature type="signal peptide" evidence="22">
    <location>
        <begin position="1"/>
        <end position="24"/>
    </location>
</feature>
<dbReference type="GeneID" id="105362481"/>